<protein>
    <submittedName>
        <fullName evidence="1">Uncharacterized protein</fullName>
    </submittedName>
</protein>
<name>A0A8D2QPC9_ZOSLA</name>
<proteinExistence type="predicted"/>
<keyword evidence="2" id="KW-1185">Reference proteome</keyword>
<dbReference type="Ensembl" id="ENSZLMT00000008216.1">
    <property type="protein sequence ID" value="ENSZLMP00000007992.1"/>
    <property type="gene ID" value="ENSZLMG00000005641.1"/>
</dbReference>
<sequence length="85" mass="9083">MGKLLCVLCSKPTSPTALPTAPSQVHTSCYSSKEVNPSNVRTLQSPSFAGSGVCSLCLQGDIADENQNARTDRKNFKKHFLLLGS</sequence>
<organism evidence="1 2">
    <name type="scientific">Zosterops lateralis melanops</name>
    <dbReference type="NCBI Taxonomy" id="1220523"/>
    <lineage>
        <taxon>Eukaryota</taxon>
        <taxon>Metazoa</taxon>
        <taxon>Chordata</taxon>
        <taxon>Craniata</taxon>
        <taxon>Vertebrata</taxon>
        <taxon>Euteleostomi</taxon>
        <taxon>Archelosauria</taxon>
        <taxon>Archosauria</taxon>
        <taxon>Dinosauria</taxon>
        <taxon>Saurischia</taxon>
        <taxon>Theropoda</taxon>
        <taxon>Coelurosauria</taxon>
        <taxon>Aves</taxon>
        <taxon>Neognathae</taxon>
        <taxon>Neoaves</taxon>
        <taxon>Telluraves</taxon>
        <taxon>Australaves</taxon>
        <taxon>Passeriformes</taxon>
        <taxon>Sylvioidea</taxon>
        <taxon>Zosteropidae</taxon>
        <taxon>Zosterops</taxon>
    </lineage>
</organism>
<dbReference type="Proteomes" id="UP000694401">
    <property type="component" value="Unassembled WGS sequence"/>
</dbReference>
<evidence type="ECO:0000313" key="1">
    <source>
        <dbReference type="Ensembl" id="ENSZLMP00000007992.1"/>
    </source>
</evidence>
<evidence type="ECO:0000313" key="2">
    <source>
        <dbReference type="Proteomes" id="UP000694401"/>
    </source>
</evidence>
<dbReference type="AlphaFoldDB" id="A0A8D2QPC9"/>
<reference evidence="1" key="2">
    <citation type="submission" date="2025-09" db="UniProtKB">
        <authorList>
            <consortium name="Ensembl"/>
        </authorList>
    </citation>
    <scope>IDENTIFICATION</scope>
</reference>
<accession>A0A8D2QPC9</accession>
<reference evidence="1" key="1">
    <citation type="submission" date="2025-08" db="UniProtKB">
        <authorList>
            <consortium name="Ensembl"/>
        </authorList>
    </citation>
    <scope>IDENTIFICATION</scope>
</reference>